<dbReference type="Proteomes" id="UP000290759">
    <property type="component" value="Unassembled WGS sequence"/>
</dbReference>
<evidence type="ECO:0000256" key="4">
    <source>
        <dbReference type="ARBA" id="ARBA00022723"/>
    </source>
</evidence>
<evidence type="ECO:0000256" key="5">
    <source>
        <dbReference type="ARBA" id="ARBA00022842"/>
    </source>
</evidence>
<keyword evidence="5 7" id="KW-0460">Magnesium</keyword>
<dbReference type="Gene3D" id="3.30.310.50">
    <property type="entry name" value="Alpha-D-phosphohexomutase, C-terminal domain"/>
    <property type="match status" value="1"/>
</dbReference>
<dbReference type="InterPro" id="IPR016055">
    <property type="entry name" value="A-D-PHexomutase_a/b/a-I/II/III"/>
</dbReference>
<keyword evidence="12" id="KW-1185">Reference proteome</keyword>
<dbReference type="Pfam" id="PF02878">
    <property type="entry name" value="PGM_PMM_I"/>
    <property type="match status" value="1"/>
</dbReference>
<organism evidence="11 12">
    <name type="scientific">Lichenibacterium minor</name>
    <dbReference type="NCBI Taxonomy" id="2316528"/>
    <lineage>
        <taxon>Bacteria</taxon>
        <taxon>Pseudomonadati</taxon>
        <taxon>Pseudomonadota</taxon>
        <taxon>Alphaproteobacteria</taxon>
        <taxon>Hyphomicrobiales</taxon>
        <taxon>Lichenihabitantaceae</taxon>
        <taxon>Lichenibacterium</taxon>
    </lineage>
</organism>
<dbReference type="Pfam" id="PF02879">
    <property type="entry name" value="PGM_PMM_II"/>
    <property type="match status" value="1"/>
</dbReference>
<dbReference type="InterPro" id="IPR016066">
    <property type="entry name" value="A-D-PHexomutase_CS"/>
</dbReference>
<dbReference type="InterPro" id="IPR036900">
    <property type="entry name" value="A-D-PHexomutase_C_sf"/>
</dbReference>
<dbReference type="InterPro" id="IPR005846">
    <property type="entry name" value="A-D-PHexomutase_a/b/a-III"/>
</dbReference>
<dbReference type="RefSeq" id="WP_129223093.1">
    <property type="nucleotide sequence ID" value="NZ_QYBB01000002.1"/>
</dbReference>
<dbReference type="PANTHER" id="PTHR42946">
    <property type="entry name" value="PHOSPHOHEXOSE MUTASE"/>
    <property type="match status" value="1"/>
</dbReference>
<dbReference type="SUPFAM" id="SSF55957">
    <property type="entry name" value="Phosphoglucomutase, C-terminal domain"/>
    <property type="match status" value="1"/>
</dbReference>
<dbReference type="Pfam" id="PF02880">
    <property type="entry name" value="PGM_PMM_III"/>
    <property type="match status" value="1"/>
</dbReference>
<evidence type="ECO:0000256" key="2">
    <source>
        <dbReference type="ARBA" id="ARBA00010231"/>
    </source>
</evidence>
<feature type="domain" description="Alpha-D-phosphohexomutase alpha/beta/alpha" evidence="8">
    <location>
        <begin position="4"/>
        <end position="128"/>
    </location>
</feature>
<dbReference type="InterPro" id="IPR005844">
    <property type="entry name" value="A-D-PHexomutase_a/b/a-I"/>
</dbReference>
<evidence type="ECO:0000259" key="9">
    <source>
        <dbReference type="Pfam" id="PF02879"/>
    </source>
</evidence>
<protein>
    <submittedName>
        <fullName evidence="11">Phosphomannomutase</fullName>
    </submittedName>
</protein>
<evidence type="ECO:0000256" key="1">
    <source>
        <dbReference type="ARBA" id="ARBA00001946"/>
    </source>
</evidence>
<evidence type="ECO:0000313" key="11">
    <source>
        <dbReference type="EMBL" id="RYC33319.1"/>
    </source>
</evidence>
<proteinExistence type="inferred from homology"/>
<keyword evidence="6" id="KW-0413">Isomerase</keyword>
<dbReference type="InterPro" id="IPR005845">
    <property type="entry name" value="A-D-PHexomutase_a/b/a-II"/>
</dbReference>
<dbReference type="PROSITE" id="PS00710">
    <property type="entry name" value="PGM_PMM"/>
    <property type="match status" value="1"/>
</dbReference>
<feature type="domain" description="Alpha-D-phosphohexomutase alpha/beta/alpha" evidence="10">
    <location>
        <begin position="256"/>
        <end position="370"/>
    </location>
</feature>
<accession>A0A4Q2U952</accession>
<dbReference type="GO" id="GO:0000287">
    <property type="term" value="F:magnesium ion binding"/>
    <property type="evidence" value="ECO:0007669"/>
    <property type="project" value="InterPro"/>
</dbReference>
<comment type="caution">
    <text evidence="11">The sequence shown here is derived from an EMBL/GenBank/DDBJ whole genome shotgun (WGS) entry which is preliminary data.</text>
</comment>
<dbReference type="Gene3D" id="3.40.120.10">
    <property type="entry name" value="Alpha-D-Glucose-1,6-Bisphosphate, subunit A, domain 3"/>
    <property type="match status" value="3"/>
</dbReference>
<dbReference type="PANTHER" id="PTHR42946:SF1">
    <property type="entry name" value="PHOSPHOGLUCOMUTASE (ALPHA-D-GLUCOSE-1,6-BISPHOSPHATE-DEPENDENT)"/>
    <property type="match status" value="1"/>
</dbReference>
<evidence type="ECO:0000259" key="10">
    <source>
        <dbReference type="Pfam" id="PF02880"/>
    </source>
</evidence>
<sequence length="470" mass="47346">MSSLKFGTSGLRGLVVDLLGRPSYDHVRAFLDALRAELAPGSPVLIGRDLRGSSAAIAATAAAAVAASGFRPLDCGALPTPALALEGLRLGCPAVMVTGSHIPDDRNGLKFYTARGEITKGEEGAILRALAGGDAAAGDGESGAAEPHPEAAARFLARSTAFFPGDALSGLRVGVYQHSTVARDVLAELVAALGGTPVPFGRSSAFVPVDTEAHRPEDLEALKAAAAGTALDAIVSADGDADRPLLADAGGAVLPGDVVGTIAARHLGADAVVVPVTANSAIEAAGGFARVVRTRIGSPFVVAGMEDARRDGAGRIAGFEANGGFLLGSDVALGGRHLAALPTRDAVLPLLAALVAARSAGTTLAALAASLQFKATASHRLQEVAPARSAPFLDRLRDPGARAAFLAPLGRVAAVDETDGIRVTLDGGSVVHFRVSGNAPELRCYAEAGTEAEAGRILRWGLDAADAAMG</sequence>
<dbReference type="InterPro" id="IPR050060">
    <property type="entry name" value="Phosphoglucosamine_mutase"/>
</dbReference>
<comment type="cofactor">
    <cofactor evidence="1">
        <name>Mg(2+)</name>
        <dbReference type="ChEBI" id="CHEBI:18420"/>
    </cofactor>
</comment>
<evidence type="ECO:0000313" key="12">
    <source>
        <dbReference type="Proteomes" id="UP000290759"/>
    </source>
</evidence>
<dbReference type="GO" id="GO:0004615">
    <property type="term" value="F:phosphomannomutase activity"/>
    <property type="evidence" value="ECO:0007669"/>
    <property type="project" value="TreeGrafter"/>
</dbReference>
<dbReference type="OrthoDB" id="9803322at2"/>
<reference evidence="11 12" key="2">
    <citation type="submission" date="2019-02" db="EMBL/GenBank/DDBJ databases">
        <title>'Lichenibacterium ramalinii' gen. nov. sp. nov., 'Lichenibacterium minor' gen. nov. sp. nov.</title>
        <authorList>
            <person name="Pankratov T."/>
        </authorList>
    </citation>
    <scope>NUCLEOTIDE SEQUENCE [LARGE SCALE GENOMIC DNA]</scope>
    <source>
        <strain evidence="11 12">RmlP026</strain>
    </source>
</reference>
<dbReference type="SUPFAM" id="SSF53738">
    <property type="entry name" value="Phosphoglucomutase, first 3 domains"/>
    <property type="match status" value="3"/>
</dbReference>
<keyword evidence="3" id="KW-0597">Phosphoprotein</keyword>
<keyword evidence="4 7" id="KW-0479">Metal-binding</keyword>
<evidence type="ECO:0000256" key="3">
    <source>
        <dbReference type="ARBA" id="ARBA00022553"/>
    </source>
</evidence>
<gene>
    <name evidence="11" type="ORF">D3273_02270</name>
</gene>
<evidence type="ECO:0000256" key="7">
    <source>
        <dbReference type="RuleBase" id="RU004326"/>
    </source>
</evidence>
<dbReference type="AlphaFoldDB" id="A0A4Q2U952"/>
<comment type="similarity">
    <text evidence="2 7">Belongs to the phosphohexose mutase family.</text>
</comment>
<name>A0A4Q2U952_9HYPH</name>
<reference evidence="11 12" key="1">
    <citation type="submission" date="2018-12" db="EMBL/GenBank/DDBJ databases">
        <authorList>
            <person name="Grouzdev D.S."/>
            <person name="Krutkina M.S."/>
        </authorList>
    </citation>
    <scope>NUCLEOTIDE SEQUENCE [LARGE SCALE GENOMIC DNA]</scope>
    <source>
        <strain evidence="11 12">RmlP026</strain>
    </source>
</reference>
<evidence type="ECO:0000256" key="6">
    <source>
        <dbReference type="ARBA" id="ARBA00023235"/>
    </source>
</evidence>
<dbReference type="EMBL" id="QYBB01000002">
    <property type="protein sequence ID" value="RYC33319.1"/>
    <property type="molecule type" value="Genomic_DNA"/>
</dbReference>
<dbReference type="GO" id="GO:0005975">
    <property type="term" value="P:carbohydrate metabolic process"/>
    <property type="evidence" value="ECO:0007669"/>
    <property type="project" value="InterPro"/>
</dbReference>
<feature type="domain" description="Alpha-D-phosphohexomutase alpha/beta/alpha" evidence="9">
    <location>
        <begin position="169"/>
        <end position="250"/>
    </location>
</feature>
<evidence type="ECO:0000259" key="8">
    <source>
        <dbReference type="Pfam" id="PF02878"/>
    </source>
</evidence>